<accession>A0A9D1H3U2</accession>
<dbReference type="Proteomes" id="UP000824165">
    <property type="component" value="Unassembled WGS sequence"/>
</dbReference>
<evidence type="ECO:0000313" key="2">
    <source>
        <dbReference type="Proteomes" id="UP000824165"/>
    </source>
</evidence>
<proteinExistence type="predicted"/>
<dbReference type="InterPro" id="IPR010181">
    <property type="entry name" value="CGCAxxGCC_motif"/>
</dbReference>
<protein>
    <submittedName>
        <fullName evidence="1">C_GCAxxG_C_C family protein</fullName>
    </submittedName>
</protein>
<reference evidence="1" key="2">
    <citation type="journal article" date="2021" name="PeerJ">
        <title>Extensive microbial diversity within the chicken gut microbiome revealed by metagenomics and culture.</title>
        <authorList>
            <person name="Gilroy R."/>
            <person name="Ravi A."/>
            <person name="Getino M."/>
            <person name="Pursley I."/>
            <person name="Horton D.L."/>
            <person name="Alikhan N.F."/>
            <person name="Baker D."/>
            <person name="Gharbi K."/>
            <person name="Hall N."/>
            <person name="Watson M."/>
            <person name="Adriaenssens E.M."/>
            <person name="Foster-Nyarko E."/>
            <person name="Jarju S."/>
            <person name="Secka A."/>
            <person name="Antonio M."/>
            <person name="Oren A."/>
            <person name="Chaudhuri R.R."/>
            <person name="La Ragione R."/>
            <person name="Hildebrand F."/>
            <person name="Pallen M.J."/>
        </authorList>
    </citation>
    <scope>NUCLEOTIDE SEQUENCE</scope>
    <source>
        <strain evidence="1">CHK181-108</strain>
    </source>
</reference>
<reference evidence="1" key="1">
    <citation type="submission" date="2020-10" db="EMBL/GenBank/DDBJ databases">
        <authorList>
            <person name="Gilroy R."/>
        </authorList>
    </citation>
    <scope>NUCLEOTIDE SEQUENCE</scope>
    <source>
        <strain evidence="1">CHK181-108</strain>
    </source>
</reference>
<name>A0A9D1H3U2_9FIRM</name>
<dbReference type="Pfam" id="PF09719">
    <property type="entry name" value="C_GCAxxG_C_C"/>
    <property type="match status" value="1"/>
</dbReference>
<gene>
    <name evidence="1" type="ORF">IAA60_04575</name>
</gene>
<organism evidence="1 2">
    <name type="scientific">Candidatus Ornithomonoglobus intestinigallinarum</name>
    <dbReference type="NCBI Taxonomy" id="2840894"/>
    <lineage>
        <taxon>Bacteria</taxon>
        <taxon>Bacillati</taxon>
        <taxon>Bacillota</taxon>
        <taxon>Clostridia</taxon>
        <taxon>Candidatus Ornithomonoglobus</taxon>
    </lineage>
</organism>
<evidence type="ECO:0000313" key="1">
    <source>
        <dbReference type="EMBL" id="HIT85167.1"/>
    </source>
</evidence>
<comment type="caution">
    <text evidence="1">The sequence shown here is derived from an EMBL/GenBank/DDBJ whole genome shotgun (WGS) entry which is preliminary data.</text>
</comment>
<dbReference type="EMBL" id="DVLU01000040">
    <property type="protein sequence ID" value="HIT85167.1"/>
    <property type="molecule type" value="Genomic_DNA"/>
</dbReference>
<sequence length="150" mass="16346">MNRQDKAEELFKSGYNCAQSTIGAYCDLFGLDFETAMKITEGLGGGMGRLRLTCGAVTSMFILAGMKKSKAQAADLETRAEVYGMVQAMAKDFKELYGTVMCGELLGDMLPSDGGSVPTKRDDEFYSKRPCVKCIRGCGAIIEKYLCRKA</sequence>
<dbReference type="AlphaFoldDB" id="A0A9D1H3U2"/>